<dbReference type="Proteomes" id="UP001464891">
    <property type="component" value="Unassembled WGS sequence"/>
</dbReference>
<evidence type="ECO:0000313" key="2">
    <source>
        <dbReference type="Proteomes" id="UP001464891"/>
    </source>
</evidence>
<name>A0ABV0JGH4_9CYAN</name>
<gene>
    <name evidence="1" type="ORF">NC998_27800</name>
</gene>
<proteinExistence type="predicted"/>
<dbReference type="Gene3D" id="3.40.50.300">
    <property type="entry name" value="P-loop containing nucleotide triphosphate hydrolases"/>
    <property type="match status" value="1"/>
</dbReference>
<sequence>MPEDAGKKKFIKDFLQNVRVGEGFIEDIWIERAVRIPGSIGEGSTAQSLSGRSINNITELLEDDLKHSFDDGYFTFRIVSALKGSGKTSLLTYLHELIKTKPTYTNFSIVSRFPLANIIAMGGNQDFIVKFYCYILAETFWKLISDSELSVKNKAKNILSDYLGQAEVNQLITASSLKTFRPKFVQYFSNIAIVFEEFFFDVLNEVSQVEPRYTFAYLIDEFDGLEKKPNEFQQALSLIRALIKRAAQDFQSKIRLFIYLVGTSENIKNFFSEDPVIESLVGHQVINLNAGYGNEFEMIRTKINERIKGAFKGYGNFDNAWNEIKNLSPNPSQTLRGFCQEYAFSILGVHANYFKEKPEQEFEGNARDLVEARCKEKWQSYLSQKAYTLSSVSTTAVLEGHAFDCYVELLHNGICVARCFGEAKNYELLSSHLETFSKWLEDVKFKPFTANGIPPDIAFMIAPSCPFLLKRKLELKSIYFISTDKVIDPSSPAIIDSSTANIVNVNTATKDSIVAAIKGTGIRETTIDKLIKLRNNKSFQNIDELASGLKLTLKTKEKLQKKLEEGKICFT</sequence>
<evidence type="ECO:0000313" key="1">
    <source>
        <dbReference type="EMBL" id="MEP0820893.1"/>
    </source>
</evidence>
<evidence type="ECO:0008006" key="3">
    <source>
        <dbReference type="Google" id="ProtNLM"/>
    </source>
</evidence>
<keyword evidence="2" id="KW-1185">Reference proteome</keyword>
<protein>
    <recommendedName>
        <fullName evidence="3">Archaeal ATPase</fullName>
    </recommendedName>
</protein>
<dbReference type="EMBL" id="JAMPKM010000050">
    <property type="protein sequence ID" value="MEP0820893.1"/>
    <property type="molecule type" value="Genomic_DNA"/>
</dbReference>
<comment type="caution">
    <text evidence="1">The sequence shown here is derived from an EMBL/GenBank/DDBJ whole genome shotgun (WGS) entry which is preliminary data.</text>
</comment>
<accession>A0ABV0JGH4</accession>
<dbReference type="InterPro" id="IPR027417">
    <property type="entry name" value="P-loop_NTPase"/>
</dbReference>
<organism evidence="1 2">
    <name type="scientific">Trichocoleus desertorum GB2-A4</name>
    <dbReference type="NCBI Taxonomy" id="2933944"/>
    <lineage>
        <taxon>Bacteria</taxon>
        <taxon>Bacillati</taxon>
        <taxon>Cyanobacteriota</taxon>
        <taxon>Cyanophyceae</taxon>
        <taxon>Leptolyngbyales</taxon>
        <taxon>Trichocoleusaceae</taxon>
        <taxon>Trichocoleus</taxon>
    </lineage>
</organism>
<reference evidence="1 2" key="1">
    <citation type="submission" date="2022-04" db="EMBL/GenBank/DDBJ databases">
        <title>Positive selection, recombination, and allopatry shape intraspecific diversity of widespread and dominant cyanobacteria.</title>
        <authorList>
            <person name="Wei J."/>
            <person name="Shu W."/>
            <person name="Hu C."/>
        </authorList>
    </citation>
    <scope>NUCLEOTIDE SEQUENCE [LARGE SCALE GENOMIC DNA]</scope>
    <source>
        <strain evidence="1 2">GB2-A4</strain>
    </source>
</reference>
<dbReference type="RefSeq" id="WP_190443273.1">
    <property type="nucleotide sequence ID" value="NZ_JAMPKM010000050.1"/>
</dbReference>